<evidence type="ECO:0000259" key="8">
    <source>
        <dbReference type="PROSITE" id="PS50835"/>
    </source>
</evidence>
<dbReference type="InterPro" id="IPR026444">
    <property type="entry name" value="Secre_tail"/>
</dbReference>
<dbReference type="RefSeq" id="WP_407029877.1">
    <property type="nucleotide sequence ID" value="NZ_JAQGEF010000002.1"/>
</dbReference>
<sequence length="2949" mass="319240">MKPFPHILRKLFLITLLSCTGLIGSGQIQSLEYFIDRDPGNGNGTIISSFTSNGNGATAQLQLPVGNLPAGFHLINFRAKDNNNRWGHYETRLFYVARKFNATPNIIKAEYFFDTDPGPGNAASVTLPNGVNITESLPIPIPQNLSSGIHKLNMRVLSNEGVWSHFSSEVFMVTNNSAVNQKITQLEYFFDADPGVGKGFIVDINNPGKIISITELLNVPEISKGYHRFYIRTKSNSGLWSHTEGTPLFVAGAVNGNDKIIAAEYFVNKDPGFGNGTGISINPPTGNLESNMALTLPAELNDGNNTIVIRVKNEQGVWSHYATNNFVVKKPKPGSGNNLLFAGSNQYAHLDDKALNNSYTIETWVKFTNQAATINSQVIGLTDRNNPNNISHQVRTDNNGRFVHNIKTSANVNITGTTIIQPGKWYHVAISCTNNGNAYLYINGIQEGTVPVTDLWQNGNRLQLAGQLNNTNAFNGELDEVKIWQTALSEQDIRAYMCKKITAGHTAYNDLVAYFNLDEGAGNALFDEHKNVSANMYNATWQVSGAPVGDISAYSYNGAASTATLQHITKADAITATIADGTPQGLHVYNITDTANHINGTSCIGEGTTYFGVFAIAENNVTVKTAYNYAGIPVGAFNKSGFRLYTRNNNSSSTWTEGDTENNTTTDILSIESENRSEYILSSSVVLPTVSIAINTPTVICANTTVTFTATTTNGGTAPVFNWFKNGTELPVHGASVTLSDIADNDSIYCTVISNSACVNPDNAASNGIKFTVTSVTPTIIISSNTPADICAGTNVSFTAVATYAGNVPVYQWYVNGNAVGTNAATLLLSNIANDDVVTCKLISNETCVTNAEVLSNAIRFNVTGNELPTIAIAANTGLDICNGTAVTISATITNGGTSPVYIWRRNGNIITGESGSSITLSDLANNDRITCTLQSNFKCVSSNHIVSNELLFTINSTLNTAVNITPSNQAIACAGSNITFNAHIVNGGTNPTIEWYRNNVLVLTGINKYEASTFNHNDAVYCRVVSSNSCAADPEATSNTIVANIIAYETPSLQITSDKAAVCSGSAVVFTAISSNAGTQPNYKWFINGNLVAQGGSTTFSTNTLINGDIITCELVSNYPCLNSNNTLSNDITITVKNNPVANAGTDQTILRGSSAILSASGGDSYLWSTGETTESITVSPNSTTTYTVTAFSSDGCSNTDQVTVQVDFSQLNISQSSHNYGDVVVNNSVTRRMSITNNGTLAANINSISVEAPFTVSFSSMPLEPGGTIEFDVMFNPVQTLVYQKALVIRTSTGNFNVTLTGKGVTANYSWAANVTALDYGNVVVSGFLNKTVSVSNNGNMPVRIDSIVSGDHHFTAALSDSIIPVGQSRNIGIAFSPSAVNNYNSSVKIYTAHQSLATINISVTGNGYIAGTKPVLDFVTTAPYNNLSGVDKPVANEGNFTYSIVYKQASGLAPMNGYPKIAIDLNGDNDFVDVNEGEFQMTKVGNGTDWINGETFIYTTQLSLGNHYGYQFKAKDINGNEAVQNRTAYMNGPLVTNQMLDLSIYANNINFSKTNPNVTETFTVSGLIENRSPYPASNVPVKYFIDSVFIGNDTIPFVPANGTASISKALSFDKDGFYPVKIWIDSANTITESNKLNNYAIRPVIVGQFSLPGAILTTANAVTNSCGRNSVLISGNAKYDGLNLEGYHPVLGATVTVTIENGLTLTTHTTADGYWSVSWLDFLCDRTYNYTVSITDYTLTSATLSKSFNKTCVTCGPIYTPVINHGLIVSGCIAPNVNTEIKLSVRPDCGTPVYSNDTTWIYVNDMLVARLNNGGLNPCEQVFYTTNYNFAPGEYNITYTTHFYDSAGNRTVLSGRSYALVEDKAELTPGNFRTTGAKSFAFSVFNNVQCMPAGAHTVHLYDSMANDAGYTLLQSYQVSGVSNRNSVSLDYSNQSLKMGYHHLRIVVDTDNTVAEYNEDNNSMNVIFYVPFPELSVSNIEMSNSDIEKGSVVNFTATVTNTGSNAGPFKVQFYANGEPFGIATQVDTMLANAAVSIISDVYTIPIDTCPIVITAHVDYLNEVEELTELNNTATMDIATDITAGMPCYGLGSVCNPYRIVKNSLVQFGSVIQNIGTRDINKNIPVSFRYAGETIGTDVVEKLRSKEIKGTNVSYSFANAGTYVIHLYADTANTVCELNENNNIGAIYIVVEEGLPDLHLYSEHISPSNLNPVPNQPVTVAASIFNRGNQVSEPTFVRFFVNDVQLGEDVPLNRIGTGRDTTVMATVTYSSGLVGPKVIKVVADPDNTMHESNKSNNAATRAIIVGAAPDFARSIHQGITVGAAPIRRAETVTVANYIRNFGGESGTAVLRFTARHHQSGEVYEIGNVNFSINGVDSSLISTNWLIPQAGRYTITTEILNSDPQEYNIHNNVDSVEIEAGQMLQFVRFNTNGNAVCTNQDFSLQSVISSDNQLLSFEWLLNDHQLTGKTNSEINIVNATKSDSGKYQLKISDNFGTVFSTLYAMAVNISPVITEQPKADVAVCAGNVIDLNVQAQNTSGYQWYLNNQIIPTGINQNFFDTAVAVNQSGLYHVVVKAMPGCLDIVSEKSSVTISALSNYLAANGAVDSVVHYAKMRYNYTDENCNQLASVINGNYSLGLTHVKTIIIPQLLGYVSRIVDIEPEHNHLPARVVLYYTQAEFDKFNVWAKQMGAPTLPESPVDTAVKFIVIEQYHGRPEDGNTGPGGIYDSNRQEMIRNQDLVINWDADKQLWTIAFNVSEFSGFYVTAFDPVVLPIRLVAFNGKNTRKGNLLKWQSSEEQVSDKYILQRSIDGNNFSDIATIKASGRASQYEFLDSNLTGSNYFYRLVLVDKYGKTGYSNIIRIQRMETEHISIIAFPNPAKDFVWLRIDGNVDNRAGQIQITDLNGRVLYRQAANSNLIKIPVQMLSSGVYVLSYITKDGSKTLKFNKE</sequence>
<dbReference type="NCBIfam" id="NF012200">
    <property type="entry name" value="choice_anch_D"/>
    <property type="match status" value="2"/>
</dbReference>
<keyword evidence="7" id="KW-0966">Cell projection</keyword>
<dbReference type="InterPro" id="IPR013783">
    <property type="entry name" value="Ig-like_fold"/>
</dbReference>
<keyword evidence="4" id="KW-0732">Signal</keyword>
<dbReference type="Pfam" id="PF18962">
    <property type="entry name" value="Por_Secre_tail"/>
    <property type="match status" value="1"/>
</dbReference>
<comment type="subcellular location">
    <subcellularLocation>
        <location evidence="1">Cell projection</location>
        <location evidence="1">Cilium</location>
    </subcellularLocation>
    <subcellularLocation>
        <location evidence="2">Cytoplasm</location>
    </subcellularLocation>
</comment>
<dbReference type="SUPFAM" id="SSF48726">
    <property type="entry name" value="Immunoglobulin"/>
    <property type="match status" value="1"/>
</dbReference>
<dbReference type="InterPro" id="IPR006558">
    <property type="entry name" value="LamG-like"/>
</dbReference>
<evidence type="ECO:0000313" key="9">
    <source>
        <dbReference type="EMBL" id="MDA3613547.1"/>
    </source>
</evidence>
<dbReference type="Pfam" id="PF22544">
    <property type="entry name" value="HYDIN_VesB_CFA65-like_Ig"/>
    <property type="match status" value="2"/>
</dbReference>
<dbReference type="Pfam" id="PF13385">
    <property type="entry name" value="Laminin_G_3"/>
    <property type="match status" value="1"/>
</dbReference>
<keyword evidence="3" id="KW-0963">Cytoplasm</keyword>
<evidence type="ECO:0000256" key="4">
    <source>
        <dbReference type="ARBA" id="ARBA00022729"/>
    </source>
</evidence>
<protein>
    <submittedName>
        <fullName evidence="9">Choice-of-anchor D domain-containing protein</fullName>
    </submittedName>
</protein>
<dbReference type="PROSITE" id="PS50835">
    <property type="entry name" value="IG_LIKE"/>
    <property type="match status" value="3"/>
</dbReference>
<evidence type="ECO:0000256" key="5">
    <source>
        <dbReference type="ARBA" id="ARBA00023069"/>
    </source>
</evidence>
<dbReference type="Proteomes" id="UP001210231">
    <property type="component" value="Unassembled WGS sequence"/>
</dbReference>
<dbReference type="Pfam" id="PF07705">
    <property type="entry name" value="CARDB"/>
    <property type="match status" value="5"/>
</dbReference>
<dbReference type="InterPro" id="IPR013320">
    <property type="entry name" value="ConA-like_dom_sf"/>
</dbReference>
<organism evidence="9 10">
    <name type="scientific">Polluticaenibacter yanchengensis</name>
    <dbReference type="NCBI Taxonomy" id="3014562"/>
    <lineage>
        <taxon>Bacteria</taxon>
        <taxon>Pseudomonadati</taxon>
        <taxon>Bacteroidota</taxon>
        <taxon>Chitinophagia</taxon>
        <taxon>Chitinophagales</taxon>
        <taxon>Chitinophagaceae</taxon>
        <taxon>Polluticaenibacter</taxon>
    </lineage>
</organism>
<evidence type="ECO:0000256" key="2">
    <source>
        <dbReference type="ARBA" id="ARBA00004496"/>
    </source>
</evidence>
<evidence type="ECO:0000256" key="3">
    <source>
        <dbReference type="ARBA" id="ARBA00022490"/>
    </source>
</evidence>
<dbReference type="PANTHER" id="PTHR46013:SF4">
    <property type="entry name" value="B-CELL RECEPTOR CD22-RELATED"/>
    <property type="match status" value="1"/>
</dbReference>
<comment type="caution">
    <text evidence="9">The sequence shown here is derived from an EMBL/GenBank/DDBJ whole genome shotgun (WGS) entry which is preliminary data.</text>
</comment>
<dbReference type="InterPro" id="IPR053879">
    <property type="entry name" value="HYDIN_VesB_CFA65-like_Ig"/>
</dbReference>
<gene>
    <name evidence="9" type="ORF">O3P16_01905</name>
</gene>
<dbReference type="SUPFAM" id="SSF49899">
    <property type="entry name" value="Concanavalin A-like lectins/glucanases"/>
    <property type="match status" value="1"/>
</dbReference>
<evidence type="ECO:0000256" key="6">
    <source>
        <dbReference type="ARBA" id="ARBA00023157"/>
    </source>
</evidence>
<reference evidence="9 10" key="1">
    <citation type="submission" date="2022-12" db="EMBL/GenBank/DDBJ databases">
        <title>Chitinophagaceae gen. sp. nov., a new member of the family Chitinophagaceae, isolated from soil in a chemical factory.</title>
        <authorList>
            <person name="Ke Z."/>
        </authorList>
    </citation>
    <scope>NUCLEOTIDE SEQUENCE [LARGE SCALE GENOMIC DNA]</scope>
    <source>
        <strain evidence="9 10">LY-5</strain>
    </source>
</reference>
<dbReference type="Gene3D" id="2.60.120.200">
    <property type="match status" value="1"/>
</dbReference>
<feature type="domain" description="Ig-like" evidence="8">
    <location>
        <begin position="1052"/>
        <end position="1136"/>
    </location>
</feature>
<evidence type="ECO:0000313" key="10">
    <source>
        <dbReference type="Proteomes" id="UP001210231"/>
    </source>
</evidence>
<dbReference type="InterPro" id="IPR036179">
    <property type="entry name" value="Ig-like_dom_sf"/>
</dbReference>
<dbReference type="EMBL" id="JAQGEF010000002">
    <property type="protein sequence ID" value="MDA3613547.1"/>
    <property type="molecule type" value="Genomic_DNA"/>
</dbReference>
<feature type="domain" description="Ig-like" evidence="8">
    <location>
        <begin position="869"/>
        <end position="948"/>
    </location>
</feature>
<evidence type="ECO:0000256" key="1">
    <source>
        <dbReference type="ARBA" id="ARBA00004138"/>
    </source>
</evidence>
<dbReference type="SMART" id="SM00560">
    <property type="entry name" value="LamGL"/>
    <property type="match status" value="1"/>
</dbReference>
<dbReference type="PANTHER" id="PTHR46013">
    <property type="entry name" value="VASCULAR CELL ADHESION MOLECULE 1"/>
    <property type="match status" value="1"/>
</dbReference>
<dbReference type="NCBIfam" id="TIGR04183">
    <property type="entry name" value="Por_Secre_tail"/>
    <property type="match status" value="1"/>
</dbReference>
<keyword evidence="6" id="KW-1015">Disulfide bond</keyword>
<dbReference type="InterPro" id="IPR011635">
    <property type="entry name" value="CARDB"/>
</dbReference>
<dbReference type="Gene3D" id="2.60.40.10">
    <property type="entry name" value="Immunoglobulins"/>
    <property type="match status" value="14"/>
</dbReference>
<proteinExistence type="predicted"/>
<keyword evidence="10" id="KW-1185">Reference proteome</keyword>
<dbReference type="InterPro" id="IPR007110">
    <property type="entry name" value="Ig-like_dom"/>
</dbReference>
<keyword evidence="5" id="KW-0969">Cilium</keyword>
<name>A0ABT4UFB8_9BACT</name>
<accession>A0ABT4UFB8</accession>
<evidence type="ECO:0000256" key="7">
    <source>
        <dbReference type="ARBA" id="ARBA00023273"/>
    </source>
</evidence>
<feature type="domain" description="Ig-like" evidence="8">
    <location>
        <begin position="688"/>
        <end position="760"/>
    </location>
</feature>